<proteinExistence type="predicted"/>
<name>A0A2U1LY65_ARTAN</name>
<keyword evidence="2" id="KW-1185">Reference proteome</keyword>
<dbReference type="PANTHER" id="PTHR15319">
    <property type="entry name" value="TATA BOX-BINDING PROTEIN ASSOCIATED FACTOR RNA POLYMERASE I SUBUNIT C"/>
    <property type="match status" value="1"/>
</dbReference>
<sequence length="1329" mass="149783">MMDASEEWKSLWPISFVHSPPLLLSATTTPDAIETIGPLIFNPSTEPQTNYHLFTSHSISPQIPPPFPSISFRRFLNASSSILPSTTASISSDVSSSLINSDPILAHNSLQLMRCPGTDSTLAFFPTGPNSDQVGFVVLSVENSLLKVRVDCSVTEALTSIDSLSHRIMKISVNEVADCECTSADSTIGYLLVNTVYSVHYYNIIIRMKSSGRLVPRLELVGNKLFKSSAIVNACWSPQIREQSLVLLDNGDLYLFDLDCCSDPSISSPQVMGEKLDVSWGESVASENGEWLSCDFSWHTRILIVVHSTTVFLVELQSEKSNVIPLLKVGTDHLPNDKFIAFSIVARDRFYFTLASKHMLYLCDLRKPMIPVIRWAHNVANPSTMIVYSLSDLRSQSDDDTYNWASEEGYGILLGTFWNSEFSLFCYGPDVRESSASRVSGSSKSFCAWGLPSSLSMVTNECRCGSCIVKEEFCKDKLPNWINWQQKKEFVLGFGILDKEISSKLFKSDGFGGFTLVTLTSSGNIRSHRYWASWDSSQRSGKSHSNQGLDSEDSVLYETGEEEYKFKKVFEYFKFNWLDAYLKSDLARALSIELAKDIDNGRHKKASFGQDFHEIICQKMNNLGSSDIHDVFKDISLPTSIHEIALRSLWTKLPKEVLRLGFSPYSDLRNVNGKNTPFEFLEVPCEQSHLPPFLLRSPSSRSSKWSEKQQPSNSLVGPVIPIPFLMTFHKTHMLKADNVSADVEIDLECDKVMKIANEVTSLDSCNDHIVSLAADNENVSQSSQNPPQFASYKPVALAGKSLVDDKMMEDSDFEDTKHTNLVFRVGQKNAEEVFGSHCLLKFKPDEKTRVFGPKEMKSYKLLKRQFSNFKEGFSSYQEYKTKSNIHKFTRHFELSDGSLKEGHYRRAKRETTKKSSNGSELLRFVIKRALSIELAKDIDNGRHKKASFGQDFHEIICQKMNNLGSSDILDVFKDISLPTSIHEIALRSLWTKLPKEVLRLGFSPYSDLRNINGKVINTPFEFLEVPCEQSHLPPFLLRSPSSRSSKWSEKQQPSNSLVGPVLPIPFLMTFHKTRMLKADNVSADLEIDLECDKVMKIANEVTSLDSCNDHIVSLAADNENVSQSSQNPPQFASYKPVAFSGKSLVDDKTMEDSDFEHTNLVFRVGQKNAEEVFGSHCLLKFKPDEETREFGPKEMKSYKLLRRQFSNFKEGFSSYQEYKTKSNIHKGRLCLSMIIARNNNARLTQLLLSLETDNFFHMISSTCHGLKIVMNDDIMILGMKEEDCLAEVAKYHTCQRRSQWSGRRVLGLPQPSVSAFASGEAICDEYGVL</sequence>
<dbReference type="Proteomes" id="UP000245207">
    <property type="component" value="Unassembled WGS sequence"/>
</dbReference>
<dbReference type="OrthoDB" id="2382881at2759"/>
<reference evidence="1 2" key="1">
    <citation type="journal article" date="2018" name="Mol. Plant">
        <title>The genome of Artemisia annua provides insight into the evolution of Asteraceae family and artemisinin biosynthesis.</title>
        <authorList>
            <person name="Shen Q."/>
            <person name="Zhang L."/>
            <person name="Liao Z."/>
            <person name="Wang S."/>
            <person name="Yan T."/>
            <person name="Shi P."/>
            <person name="Liu M."/>
            <person name="Fu X."/>
            <person name="Pan Q."/>
            <person name="Wang Y."/>
            <person name="Lv Z."/>
            <person name="Lu X."/>
            <person name="Zhang F."/>
            <person name="Jiang W."/>
            <person name="Ma Y."/>
            <person name="Chen M."/>
            <person name="Hao X."/>
            <person name="Li L."/>
            <person name="Tang Y."/>
            <person name="Lv G."/>
            <person name="Zhou Y."/>
            <person name="Sun X."/>
            <person name="Brodelius P.E."/>
            <person name="Rose J.K.C."/>
            <person name="Tang K."/>
        </authorList>
    </citation>
    <scope>NUCLEOTIDE SEQUENCE [LARGE SCALE GENOMIC DNA]</scope>
    <source>
        <strain evidence="2">cv. Huhao1</strain>
        <tissue evidence="1">Leaf</tissue>
    </source>
</reference>
<dbReference type="STRING" id="35608.A0A2U1LY65"/>
<dbReference type="GO" id="GO:0001650">
    <property type="term" value="C:fibrillar center"/>
    <property type="evidence" value="ECO:0007669"/>
    <property type="project" value="TreeGrafter"/>
</dbReference>
<accession>A0A2U1LY65</accession>
<dbReference type="InterPro" id="IPR038801">
    <property type="entry name" value="TAF1C"/>
</dbReference>
<gene>
    <name evidence="1" type="ORF">CTI12_AA440280</name>
</gene>
<protein>
    <submittedName>
        <fullName evidence="1">Argonaute/Dicer protein, PAZ</fullName>
    </submittedName>
</protein>
<dbReference type="GO" id="GO:0001164">
    <property type="term" value="F:RNA polymerase I core promoter sequence-specific DNA binding"/>
    <property type="evidence" value="ECO:0007669"/>
    <property type="project" value="TreeGrafter"/>
</dbReference>
<comment type="caution">
    <text evidence="1">The sequence shown here is derived from an EMBL/GenBank/DDBJ whole genome shotgun (WGS) entry which is preliminary data.</text>
</comment>
<organism evidence="1 2">
    <name type="scientific">Artemisia annua</name>
    <name type="common">Sweet wormwood</name>
    <dbReference type="NCBI Taxonomy" id="35608"/>
    <lineage>
        <taxon>Eukaryota</taxon>
        <taxon>Viridiplantae</taxon>
        <taxon>Streptophyta</taxon>
        <taxon>Embryophyta</taxon>
        <taxon>Tracheophyta</taxon>
        <taxon>Spermatophyta</taxon>
        <taxon>Magnoliopsida</taxon>
        <taxon>eudicotyledons</taxon>
        <taxon>Gunneridae</taxon>
        <taxon>Pentapetalae</taxon>
        <taxon>asterids</taxon>
        <taxon>campanulids</taxon>
        <taxon>Asterales</taxon>
        <taxon>Asteraceae</taxon>
        <taxon>Asteroideae</taxon>
        <taxon>Anthemideae</taxon>
        <taxon>Artemisiinae</taxon>
        <taxon>Artemisia</taxon>
    </lineage>
</organism>
<evidence type="ECO:0000313" key="2">
    <source>
        <dbReference type="Proteomes" id="UP000245207"/>
    </source>
</evidence>
<dbReference type="PANTHER" id="PTHR15319:SF1">
    <property type="entry name" value="TATA BOX-BINDING PROTEIN-ASSOCIATED FACTOR RNA POLYMERASE I SUBUNIT C"/>
    <property type="match status" value="1"/>
</dbReference>
<dbReference type="EMBL" id="PKPP01007241">
    <property type="protein sequence ID" value="PWA53955.1"/>
    <property type="molecule type" value="Genomic_DNA"/>
</dbReference>
<evidence type="ECO:0000313" key="1">
    <source>
        <dbReference type="EMBL" id="PWA53955.1"/>
    </source>
</evidence>